<evidence type="ECO:0000313" key="8">
    <source>
        <dbReference type="EMBL" id="PIA19681.1"/>
    </source>
</evidence>
<dbReference type="GO" id="GO:0016236">
    <property type="term" value="P:macroautophagy"/>
    <property type="evidence" value="ECO:0007669"/>
    <property type="project" value="UniProtKB-ARBA"/>
</dbReference>
<organism evidence="8 9">
    <name type="scientific">Coemansia reversa (strain ATCC 12441 / NRRL 1564)</name>
    <dbReference type="NCBI Taxonomy" id="763665"/>
    <lineage>
        <taxon>Eukaryota</taxon>
        <taxon>Fungi</taxon>
        <taxon>Fungi incertae sedis</taxon>
        <taxon>Zoopagomycota</taxon>
        <taxon>Kickxellomycotina</taxon>
        <taxon>Kickxellomycetes</taxon>
        <taxon>Kickxellales</taxon>
        <taxon>Kickxellaceae</taxon>
        <taxon>Coemansia</taxon>
    </lineage>
</organism>
<dbReference type="FunFam" id="1.10.10.10:FF:000141">
    <property type="entry name" value="vacuolar protein-sorting-associated protein 25"/>
    <property type="match status" value="1"/>
</dbReference>
<gene>
    <name evidence="8" type="ORF">COEREDRAFT_36931</name>
</gene>
<dbReference type="SUPFAM" id="SSF46785">
    <property type="entry name" value="Winged helix' DNA-binding domain"/>
    <property type="match status" value="2"/>
</dbReference>
<dbReference type="InterPro" id="IPR036388">
    <property type="entry name" value="WH-like_DNA-bd_sf"/>
</dbReference>
<keyword evidence="4" id="KW-0813">Transport</keyword>
<evidence type="ECO:0000313" key="9">
    <source>
        <dbReference type="Proteomes" id="UP000242474"/>
    </source>
</evidence>
<dbReference type="GO" id="GO:0005198">
    <property type="term" value="F:structural molecule activity"/>
    <property type="evidence" value="ECO:0007669"/>
    <property type="project" value="TreeGrafter"/>
</dbReference>
<dbReference type="GO" id="GO:0042803">
    <property type="term" value="F:protein homodimerization activity"/>
    <property type="evidence" value="ECO:0007669"/>
    <property type="project" value="TreeGrafter"/>
</dbReference>
<accession>A0A2G5BL09</accession>
<dbReference type="Pfam" id="PF05871">
    <property type="entry name" value="ESCRT-II"/>
    <property type="match status" value="1"/>
</dbReference>
<evidence type="ECO:0000256" key="5">
    <source>
        <dbReference type="ARBA" id="ARBA00022490"/>
    </source>
</evidence>
<evidence type="ECO:0000256" key="4">
    <source>
        <dbReference type="ARBA" id="ARBA00022448"/>
    </source>
</evidence>
<dbReference type="InterPro" id="IPR008570">
    <property type="entry name" value="ESCRT-II_cplx_Vps25-sub"/>
</dbReference>
<dbReference type="EMBL" id="KZ303486">
    <property type="protein sequence ID" value="PIA19681.1"/>
    <property type="molecule type" value="Genomic_DNA"/>
</dbReference>
<dbReference type="GO" id="GO:0000814">
    <property type="term" value="C:ESCRT II complex"/>
    <property type="evidence" value="ECO:0007669"/>
    <property type="project" value="InterPro"/>
</dbReference>
<name>A0A2G5BL09_COERN</name>
<keyword evidence="6" id="KW-0653">Protein transport</keyword>
<dbReference type="GO" id="GO:0043328">
    <property type="term" value="P:protein transport to vacuole involved in ubiquitin-dependent protein catabolic process via the multivesicular body sorting pathway"/>
    <property type="evidence" value="ECO:0007669"/>
    <property type="project" value="TreeGrafter"/>
</dbReference>
<dbReference type="AlphaFoldDB" id="A0A2G5BL09"/>
<keyword evidence="9" id="KW-1185">Reference proteome</keyword>
<proteinExistence type="inferred from homology"/>
<dbReference type="Gene3D" id="1.10.10.10">
    <property type="entry name" value="Winged helix-like DNA-binding domain superfamily/Winged helix DNA-binding domain"/>
    <property type="match status" value="1"/>
</dbReference>
<dbReference type="Proteomes" id="UP000242474">
    <property type="component" value="Unassembled WGS sequence"/>
</dbReference>
<evidence type="ECO:0000256" key="3">
    <source>
        <dbReference type="ARBA" id="ARBA00017934"/>
    </source>
</evidence>
<comment type="similarity">
    <text evidence="2">Belongs to the VPS25 family.</text>
</comment>
<dbReference type="InterPro" id="IPR036390">
    <property type="entry name" value="WH_DNA-bd_sf"/>
</dbReference>
<dbReference type="FunFam" id="1.10.10.570:FF:000003">
    <property type="entry name" value="Vacuolar protein-sorting-associated protein 25"/>
    <property type="match status" value="1"/>
</dbReference>
<keyword evidence="5" id="KW-0963">Cytoplasm</keyword>
<dbReference type="STRING" id="763665.A0A2G5BL09"/>
<dbReference type="PANTHER" id="PTHR13149:SF0">
    <property type="entry name" value="VACUOLAR PROTEIN-SORTING-ASSOCIATED PROTEIN 25"/>
    <property type="match status" value="1"/>
</dbReference>
<evidence type="ECO:0000256" key="7">
    <source>
        <dbReference type="ARBA" id="ARBA00030094"/>
    </source>
</evidence>
<evidence type="ECO:0000256" key="6">
    <source>
        <dbReference type="ARBA" id="ARBA00022927"/>
    </source>
</evidence>
<dbReference type="PANTHER" id="PTHR13149">
    <property type="entry name" value="VACUOLAR PROTEIN SORTING-ASSOCIATED PROTEIN VPS25"/>
    <property type="match status" value="1"/>
</dbReference>
<dbReference type="OrthoDB" id="245150at2759"/>
<dbReference type="Gene3D" id="1.10.10.570">
    <property type="entry name" value="Winged helix' DNA-binding domain. Chain C. Domain 1"/>
    <property type="match status" value="1"/>
</dbReference>
<reference evidence="8 9" key="1">
    <citation type="journal article" date="2015" name="Genome Biol. Evol.">
        <title>Phylogenomic analyses indicate that early fungi evolved digesting cell walls of algal ancestors of land plants.</title>
        <authorList>
            <person name="Chang Y."/>
            <person name="Wang S."/>
            <person name="Sekimoto S."/>
            <person name="Aerts A.L."/>
            <person name="Choi C."/>
            <person name="Clum A."/>
            <person name="LaButti K.M."/>
            <person name="Lindquist E.A."/>
            <person name="Yee Ngan C."/>
            <person name="Ohm R.A."/>
            <person name="Salamov A.A."/>
            <person name="Grigoriev I.V."/>
            <person name="Spatafora J.W."/>
            <person name="Berbee M.L."/>
        </authorList>
    </citation>
    <scope>NUCLEOTIDE SEQUENCE [LARGE SCALE GENOMIC DNA]</scope>
    <source>
        <strain evidence="8 9">NRRL 1564</strain>
    </source>
</reference>
<evidence type="ECO:0000256" key="2">
    <source>
        <dbReference type="ARBA" id="ARBA00009674"/>
    </source>
</evidence>
<comment type="subcellular location">
    <subcellularLocation>
        <location evidence="1">Cytoplasm</location>
    </subcellularLocation>
</comment>
<protein>
    <recommendedName>
        <fullName evidence="3">Vacuolar protein-sorting-associated protein 25</fullName>
    </recommendedName>
    <alternativeName>
        <fullName evidence="7">ESCRT-II complex subunit VPS25</fullName>
    </alternativeName>
</protein>
<sequence length="187" mass="21710">MTSVSETVTTFEFPEIHNFPPFFTRQPNEDTWKVQRQLWCDLILAFYKHNRLSLMPLAEAATESPFSNRQIHRSLQVDTLREIIEELVRQGHAVWTGPKNAKDTCMVYWRKPEVWANIIHMWACEHSLCNTVLTLYELANGDDTVKQEFHGLDLSTLRRSLEILQSQGKAQMFAGTSDDDMGIKFFS</sequence>
<dbReference type="InterPro" id="IPR014041">
    <property type="entry name" value="ESCRT-II_cplx_Vps25-sub_N"/>
</dbReference>
<evidence type="ECO:0000256" key="1">
    <source>
        <dbReference type="ARBA" id="ARBA00004496"/>
    </source>
</evidence>